<reference evidence="2" key="1">
    <citation type="submission" date="2022-05" db="EMBL/GenBank/DDBJ databases">
        <authorList>
            <person name="Okamura Y."/>
        </authorList>
    </citation>
    <scope>NUCLEOTIDE SEQUENCE</scope>
</reference>
<feature type="region of interest" description="Disordered" evidence="1">
    <location>
        <begin position="19"/>
        <end position="38"/>
    </location>
</feature>
<dbReference type="Proteomes" id="UP001152562">
    <property type="component" value="Unassembled WGS sequence"/>
</dbReference>
<dbReference type="AlphaFoldDB" id="A0A9P0XBA7"/>
<proteinExistence type="predicted"/>
<keyword evidence="3" id="KW-1185">Reference proteome</keyword>
<evidence type="ECO:0000313" key="3">
    <source>
        <dbReference type="Proteomes" id="UP001152562"/>
    </source>
</evidence>
<comment type="caution">
    <text evidence="2">The sequence shown here is derived from an EMBL/GenBank/DDBJ whole genome shotgun (WGS) entry which is preliminary data.</text>
</comment>
<evidence type="ECO:0000256" key="1">
    <source>
        <dbReference type="SAM" id="MobiDB-lite"/>
    </source>
</evidence>
<evidence type="ECO:0000313" key="2">
    <source>
        <dbReference type="EMBL" id="CAH4028782.1"/>
    </source>
</evidence>
<feature type="compositionally biased region" description="Basic residues" evidence="1">
    <location>
        <begin position="23"/>
        <end position="32"/>
    </location>
</feature>
<organism evidence="2 3">
    <name type="scientific">Pieris brassicae</name>
    <name type="common">White butterfly</name>
    <name type="synonym">Large white butterfly</name>
    <dbReference type="NCBI Taxonomy" id="7116"/>
    <lineage>
        <taxon>Eukaryota</taxon>
        <taxon>Metazoa</taxon>
        <taxon>Ecdysozoa</taxon>
        <taxon>Arthropoda</taxon>
        <taxon>Hexapoda</taxon>
        <taxon>Insecta</taxon>
        <taxon>Pterygota</taxon>
        <taxon>Neoptera</taxon>
        <taxon>Endopterygota</taxon>
        <taxon>Lepidoptera</taxon>
        <taxon>Glossata</taxon>
        <taxon>Ditrysia</taxon>
        <taxon>Papilionoidea</taxon>
        <taxon>Pieridae</taxon>
        <taxon>Pierinae</taxon>
        <taxon>Pieris</taxon>
    </lineage>
</organism>
<accession>A0A9P0XBA7</accession>
<sequence length="73" mass="8756">MGTPNILIFLSSWYKTQRENNRARRTGRRRQALHPSPTQYRFCRRRERAPHAFLHARDLLLSTQIFTQQSSQT</sequence>
<protein>
    <submittedName>
        <fullName evidence="2">Uncharacterized protein</fullName>
    </submittedName>
</protein>
<gene>
    <name evidence="2" type="ORF">PIBRA_LOCUS5585</name>
</gene>
<dbReference type="EMBL" id="CALOZG010000005">
    <property type="protein sequence ID" value="CAH4028782.1"/>
    <property type="molecule type" value="Genomic_DNA"/>
</dbReference>
<name>A0A9P0XBA7_PIEBR</name>